<reference evidence="2 3" key="1">
    <citation type="journal article" date="2022" name="Nat. Plants">
        <title>Genomes of leafy and leafless Platanthera orchids illuminate the evolution of mycoheterotrophy.</title>
        <authorList>
            <person name="Li M.H."/>
            <person name="Liu K.W."/>
            <person name="Li Z."/>
            <person name="Lu H.C."/>
            <person name="Ye Q.L."/>
            <person name="Zhang D."/>
            <person name="Wang J.Y."/>
            <person name="Li Y.F."/>
            <person name="Zhong Z.M."/>
            <person name="Liu X."/>
            <person name="Yu X."/>
            <person name="Liu D.K."/>
            <person name="Tu X.D."/>
            <person name="Liu B."/>
            <person name="Hao Y."/>
            <person name="Liao X.Y."/>
            <person name="Jiang Y.T."/>
            <person name="Sun W.H."/>
            <person name="Chen J."/>
            <person name="Chen Y.Q."/>
            <person name="Ai Y."/>
            <person name="Zhai J.W."/>
            <person name="Wu S.S."/>
            <person name="Zhou Z."/>
            <person name="Hsiao Y.Y."/>
            <person name="Wu W.L."/>
            <person name="Chen Y.Y."/>
            <person name="Lin Y.F."/>
            <person name="Hsu J.L."/>
            <person name="Li C.Y."/>
            <person name="Wang Z.W."/>
            <person name="Zhao X."/>
            <person name="Zhong W.Y."/>
            <person name="Ma X.K."/>
            <person name="Ma L."/>
            <person name="Huang J."/>
            <person name="Chen G.Z."/>
            <person name="Huang M.Z."/>
            <person name="Huang L."/>
            <person name="Peng D.H."/>
            <person name="Luo Y.B."/>
            <person name="Zou S.Q."/>
            <person name="Chen S.P."/>
            <person name="Lan S."/>
            <person name="Tsai W.C."/>
            <person name="Van de Peer Y."/>
            <person name="Liu Z.J."/>
        </authorList>
    </citation>
    <scope>NUCLEOTIDE SEQUENCE [LARGE SCALE GENOMIC DNA]</scope>
    <source>
        <strain evidence="2">Lor287</strain>
    </source>
</reference>
<organism evidence="2 3">
    <name type="scientific">Platanthera zijinensis</name>
    <dbReference type="NCBI Taxonomy" id="2320716"/>
    <lineage>
        <taxon>Eukaryota</taxon>
        <taxon>Viridiplantae</taxon>
        <taxon>Streptophyta</taxon>
        <taxon>Embryophyta</taxon>
        <taxon>Tracheophyta</taxon>
        <taxon>Spermatophyta</taxon>
        <taxon>Magnoliopsida</taxon>
        <taxon>Liliopsida</taxon>
        <taxon>Asparagales</taxon>
        <taxon>Orchidaceae</taxon>
        <taxon>Orchidoideae</taxon>
        <taxon>Orchideae</taxon>
        <taxon>Orchidinae</taxon>
        <taxon>Platanthera</taxon>
    </lineage>
</organism>
<dbReference type="PANTHER" id="PTHR35719">
    <property type="entry name" value="OS01G0680600 PROTEIN"/>
    <property type="match status" value="1"/>
</dbReference>
<feature type="compositionally biased region" description="Basic and acidic residues" evidence="1">
    <location>
        <begin position="65"/>
        <end position="78"/>
    </location>
</feature>
<dbReference type="PANTHER" id="PTHR35719:SF5">
    <property type="entry name" value="T6K12.7 PROTEIN"/>
    <property type="match status" value="1"/>
</dbReference>
<feature type="region of interest" description="Disordered" evidence="1">
    <location>
        <begin position="175"/>
        <end position="275"/>
    </location>
</feature>
<accession>A0AAP0G7N3</accession>
<evidence type="ECO:0000256" key="1">
    <source>
        <dbReference type="SAM" id="MobiDB-lite"/>
    </source>
</evidence>
<gene>
    <name evidence="2" type="ORF">KSP39_PZI008940</name>
</gene>
<feature type="compositionally biased region" description="Basic and acidic residues" evidence="1">
    <location>
        <begin position="198"/>
        <end position="218"/>
    </location>
</feature>
<sequence length="308" mass="34503">MIPCCSCSLLSSTISLSLRARTPLFSSNPSSNHILPAASLSFPPPRRFLRRCRRRGSSSDPNAESIREGRFGFQHESRGGGLGQDRRRRWWSDRNNTEEDGLEEEFGPSDDEDDDGEQLWDKIWIFKVFRGYGYMLPAIIASMLLATGPKAFLLALAVPLGQSVISLAIDKLWGPRGQEEPTIGPSRTRGKPSSKFSADFRNREQDESSDESGGREDSPSWAATDAESNDGKEAGSGRRSFGGWDELDREGERARWRRARSERPSRSRSPGVKMGKLSMEGRRYEGAPLLLRLLIAVFPFLGSWMRML</sequence>
<dbReference type="EMBL" id="JBBWWQ010000007">
    <property type="protein sequence ID" value="KAK8942630.1"/>
    <property type="molecule type" value="Genomic_DNA"/>
</dbReference>
<protein>
    <submittedName>
        <fullName evidence="2">Uncharacterized protein</fullName>
    </submittedName>
</protein>
<name>A0AAP0G7N3_9ASPA</name>
<feature type="region of interest" description="Disordered" evidence="1">
    <location>
        <begin position="53"/>
        <end position="86"/>
    </location>
</feature>
<comment type="caution">
    <text evidence="2">The sequence shown here is derived from an EMBL/GenBank/DDBJ whole genome shotgun (WGS) entry which is preliminary data.</text>
</comment>
<evidence type="ECO:0000313" key="2">
    <source>
        <dbReference type="EMBL" id="KAK8942630.1"/>
    </source>
</evidence>
<evidence type="ECO:0000313" key="3">
    <source>
        <dbReference type="Proteomes" id="UP001418222"/>
    </source>
</evidence>
<keyword evidence="3" id="KW-1185">Reference proteome</keyword>
<feature type="compositionally biased region" description="Basic and acidic residues" evidence="1">
    <location>
        <begin position="250"/>
        <end position="265"/>
    </location>
</feature>
<dbReference type="AlphaFoldDB" id="A0AAP0G7N3"/>
<proteinExistence type="predicted"/>
<dbReference type="Proteomes" id="UP001418222">
    <property type="component" value="Unassembled WGS sequence"/>
</dbReference>